<evidence type="ECO:0000313" key="3">
    <source>
        <dbReference type="EMBL" id="SES04888.1"/>
    </source>
</evidence>
<reference evidence="3 4" key="1">
    <citation type="submission" date="2016-10" db="EMBL/GenBank/DDBJ databases">
        <authorList>
            <person name="de Groot N.N."/>
        </authorList>
    </citation>
    <scope>NUCLEOTIDE SEQUENCE [LARGE SCALE GENOMIC DNA]</scope>
    <source>
        <strain evidence="3 4">DSM 23042</strain>
    </source>
</reference>
<evidence type="ECO:0000256" key="2">
    <source>
        <dbReference type="SAM" id="SignalP"/>
    </source>
</evidence>
<accession>A0A1H9U6N4</accession>
<dbReference type="Proteomes" id="UP000198885">
    <property type="component" value="Unassembled WGS sequence"/>
</dbReference>
<feature type="compositionally biased region" description="Polar residues" evidence="1">
    <location>
        <begin position="33"/>
        <end position="47"/>
    </location>
</feature>
<dbReference type="STRING" id="641238.SAMN04490244_10562"/>
<dbReference type="EMBL" id="FOGU01000005">
    <property type="protein sequence ID" value="SES04888.1"/>
    <property type="molecule type" value="Genomic_DNA"/>
</dbReference>
<keyword evidence="2" id="KW-0732">Signal</keyword>
<evidence type="ECO:0000313" key="4">
    <source>
        <dbReference type="Proteomes" id="UP000198885"/>
    </source>
</evidence>
<name>A0A1H9U6N4_9RHOB</name>
<sequence length="55" mass="5567">MKRLALATLLSLTAGAAAAGPVVDLPRLDFPDTQTQPVTRDATTATQGAGCAEGR</sequence>
<gene>
    <name evidence="3" type="ORF">SAMN04490244_10562</name>
</gene>
<feature type="signal peptide" evidence="2">
    <location>
        <begin position="1"/>
        <end position="19"/>
    </location>
</feature>
<feature type="chain" id="PRO_5011686431" evidence="2">
    <location>
        <begin position="20"/>
        <end position="55"/>
    </location>
</feature>
<proteinExistence type="predicted"/>
<protein>
    <submittedName>
        <fullName evidence="3">Uncharacterized protein</fullName>
    </submittedName>
</protein>
<feature type="region of interest" description="Disordered" evidence="1">
    <location>
        <begin position="33"/>
        <end position="55"/>
    </location>
</feature>
<dbReference type="AlphaFoldDB" id="A0A1H9U6N4"/>
<dbReference type="RefSeq" id="WP_177190434.1">
    <property type="nucleotide sequence ID" value="NZ_CBDDGO010000004.1"/>
</dbReference>
<organism evidence="3 4">
    <name type="scientific">Tranquillimonas rosea</name>
    <dbReference type="NCBI Taxonomy" id="641238"/>
    <lineage>
        <taxon>Bacteria</taxon>
        <taxon>Pseudomonadati</taxon>
        <taxon>Pseudomonadota</taxon>
        <taxon>Alphaproteobacteria</taxon>
        <taxon>Rhodobacterales</taxon>
        <taxon>Roseobacteraceae</taxon>
        <taxon>Tranquillimonas</taxon>
    </lineage>
</organism>
<evidence type="ECO:0000256" key="1">
    <source>
        <dbReference type="SAM" id="MobiDB-lite"/>
    </source>
</evidence>
<keyword evidence="4" id="KW-1185">Reference proteome</keyword>